<feature type="compositionally biased region" description="Basic and acidic residues" evidence="1">
    <location>
        <begin position="50"/>
        <end position="60"/>
    </location>
</feature>
<organism evidence="3 4">
    <name type="scientific">Micrococcus cohnii</name>
    <dbReference type="NCBI Taxonomy" id="993416"/>
    <lineage>
        <taxon>Bacteria</taxon>
        <taxon>Bacillati</taxon>
        <taxon>Actinomycetota</taxon>
        <taxon>Actinomycetes</taxon>
        <taxon>Micrococcales</taxon>
        <taxon>Micrococcaceae</taxon>
        <taxon>Micrococcus</taxon>
    </lineage>
</organism>
<dbReference type="Proteomes" id="UP000540191">
    <property type="component" value="Unassembled WGS sequence"/>
</dbReference>
<feature type="compositionally biased region" description="Low complexity" evidence="1">
    <location>
        <begin position="168"/>
        <end position="182"/>
    </location>
</feature>
<feature type="compositionally biased region" description="Low complexity" evidence="1">
    <location>
        <begin position="214"/>
        <end position="226"/>
    </location>
</feature>
<evidence type="ECO:0000256" key="1">
    <source>
        <dbReference type="SAM" id="MobiDB-lite"/>
    </source>
</evidence>
<keyword evidence="2" id="KW-1133">Transmembrane helix</keyword>
<feature type="region of interest" description="Disordered" evidence="1">
    <location>
        <begin position="166"/>
        <end position="232"/>
    </location>
</feature>
<feature type="transmembrane region" description="Helical" evidence="2">
    <location>
        <begin position="112"/>
        <end position="134"/>
    </location>
</feature>
<keyword evidence="2" id="KW-0472">Membrane</keyword>
<proteinExistence type="predicted"/>
<feature type="compositionally biased region" description="Basic and acidic residues" evidence="1">
    <location>
        <begin position="183"/>
        <end position="204"/>
    </location>
</feature>
<feature type="compositionally biased region" description="Polar residues" evidence="1">
    <location>
        <begin position="64"/>
        <end position="74"/>
    </location>
</feature>
<dbReference type="EMBL" id="JACHNA010000001">
    <property type="protein sequence ID" value="MBB4735652.1"/>
    <property type="molecule type" value="Genomic_DNA"/>
</dbReference>
<feature type="compositionally biased region" description="Basic and acidic residues" evidence="1">
    <location>
        <begin position="290"/>
        <end position="304"/>
    </location>
</feature>
<reference evidence="3 4" key="1">
    <citation type="submission" date="2020-08" db="EMBL/GenBank/DDBJ databases">
        <title>Sequencing the genomes of 1000 actinobacteria strains.</title>
        <authorList>
            <person name="Klenk H.-P."/>
        </authorList>
    </citation>
    <scope>NUCLEOTIDE SEQUENCE [LARGE SCALE GENOMIC DNA]</scope>
    <source>
        <strain evidence="3 4">DSM 23974</strain>
    </source>
</reference>
<gene>
    <name evidence="3" type="ORF">HDA30_001160</name>
</gene>
<protein>
    <submittedName>
        <fullName evidence="3">Putative membrane protein YedE/YeeE</fullName>
    </submittedName>
</protein>
<feature type="transmembrane region" description="Helical" evidence="2">
    <location>
        <begin position="21"/>
        <end position="41"/>
    </location>
</feature>
<feature type="transmembrane region" description="Helical" evidence="2">
    <location>
        <begin position="140"/>
        <end position="159"/>
    </location>
</feature>
<name>A0A7W7GP11_9MICC</name>
<evidence type="ECO:0000313" key="4">
    <source>
        <dbReference type="Proteomes" id="UP000540191"/>
    </source>
</evidence>
<feature type="region of interest" description="Disordered" evidence="1">
    <location>
        <begin position="50"/>
        <end position="101"/>
    </location>
</feature>
<dbReference type="RefSeq" id="WP_184241380.1">
    <property type="nucleotide sequence ID" value="NZ_JACHNA010000001.1"/>
</dbReference>
<accession>A0A7W7GP11</accession>
<keyword evidence="4" id="KW-1185">Reference proteome</keyword>
<dbReference type="AlphaFoldDB" id="A0A7W7GP11"/>
<sequence length="345" mass="35790">MEALNELAARLSAVLGLVGDLRVSTSLVVLALVLWFGWRLLARGRGTEDRLDEAEPHLPADTRTAASSTPSPQETVVPDRTADVRPADSAAHPEMAPTGAGDGFRVRWDRTALALGALVLLTTFLVAGVAAAFGAGTGVLAGWSLVGALGCVAGLRVLAVRDRRRRPAGAPAQQAVAEAQPEADSRPVRRRVTDVFDAGAHEVQQRPTTPTGESSAPSASVAGGAPTPRHAAATTGEPMAAHTPNTGSAAAASAAGSARGAALSLPRPAYLDAPEVVRPAPRPMQDEDEDKRASAATRLKDGVSAEYRERVLARARMTAEDDEAARSEQVAALDLDNVLARRRAG</sequence>
<comment type="caution">
    <text evidence="3">The sequence shown here is derived from an EMBL/GenBank/DDBJ whole genome shotgun (WGS) entry which is preliminary data.</text>
</comment>
<evidence type="ECO:0000313" key="3">
    <source>
        <dbReference type="EMBL" id="MBB4735652.1"/>
    </source>
</evidence>
<feature type="region of interest" description="Disordered" evidence="1">
    <location>
        <begin position="272"/>
        <end position="304"/>
    </location>
</feature>
<evidence type="ECO:0000256" key="2">
    <source>
        <dbReference type="SAM" id="Phobius"/>
    </source>
</evidence>
<keyword evidence="2" id="KW-0812">Transmembrane</keyword>